<evidence type="ECO:0000313" key="3">
    <source>
        <dbReference type="Proteomes" id="UP001054837"/>
    </source>
</evidence>
<accession>A0AAV4WWN3</accession>
<proteinExistence type="predicted"/>
<keyword evidence="1" id="KW-0732">Signal</keyword>
<gene>
    <name evidence="2" type="primary">AVEN_205448_1</name>
    <name evidence="2" type="ORF">CDAR_289601</name>
</gene>
<evidence type="ECO:0000256" key="1">
    <source>
        <dbReference type="SAM" id="SignalP"/>
    </source>
</evidence>
<reference evidence="2 3" key="1">
    <citation type="submission" date="2021-06" db="EMBL/GenBank/DDBJ databases">
        <title>Caerostris darwini draft genome.</title>
        <authorList>
            <person name="Kono N."/>
            <person name="Arakawa K."/>
        </authorList>
    </citation>
    <scope>NUCLEOTIDE SEQUENCE [LARGE SCALE GENOMIC DNA]</scope>
</reference>
<dbReference type="AlphaFoldDB" id="A0AAV4WWN3"/>
<comment type="caution">
    <text evidence="2">The sequence shown here is derived from an EMBL/GenBank/DDBJ whole genome shotgun (WGS) entry which is preliminary data.</text>
</comment>
<keyword evidence="3" id="KW-1185">Reference proteome</keyword>
<evidence type="ECO:0000313" key="2">
    <source>
        <dbReference type="EMBL" id="GIY86897.1"/>
    </source>
</evidence>
<dbReference type="Proteomes" id="UP001054837">
    <property type="component" value="Unassembled WGS sequence"/>
</dbReference>
<organism evidence="2 3">
    <name type="scientific">Caerostris darwini</name>
    <dbReference type="NCBI Taxonomy" id="1538125"/>
    <lineage>
        <taxon>Eukaryota</taxon>
        <taxon>Metazoa</taxon>
        <taxon>Ecdysozoa</taxon>
        <taxon>Arthropoda</taxon>
        <taxon>Chelicerata</taxon>
        <taxon>Arachnida</taxon>
        <taxon>Araneae</taxon>
        <taxon>Araneomorphae</taxon>
        <taxon>Entelegynae</taxon>
        <taxon>Araneoidea</taxon>
        <taxon>Araneidae</taxon>
        <taxon>Caerostris</taxon>
    </lineage>
</organism>
<feature type="signal peptide" evidence="1">
    <location>
        <begin position="1"/>
        <end position="18"/>
    </location>
</feature>
<dbReference type="EMBL" id="BPLQ01015260">
    <property type="protein sequence ID" value="GIY86897.1"/>
    <property type="molecule type" value="Genomic_DNA"/>
</dbReference>
<protein>
    <submittedName>
        <fullName evidence="2">Uncharacterized protein</fullName>
    </submittedName>
</protein>
<sequence length="246" mass="26629">MFMLCWSFGLILHPQLFPRVGVPGVREILVGSSAGQGSGGINHALGAESNWWMGCGWVNGCPEWGALAPGNSCAPLGWRELRVCEMMNTYFEQGGFYNGTAATTAEPQAYRFPQSLLVPPYGPGPTPRNAHESAPYGDANGGGNGSCKLYSGGEPTFKAECLAKEQNGFSQAVKDMVNWPAMARAANEQMRSFATDNSATPRATETWQQCCQTSPAIGQTHNNTFYPWMAVQGLYSIVCLRYPCLH</sequence>
<name>A0AAV4WWN3_9ARAC</name>
<feature type="chain" id="PRO_5043484145" evidence="1">
    <location>
        <begin position="19"/>
        <end position="246"/>
    </location>
</feature>